<dbReference type="Proteomes" id="UP000243819">
    <property type="component" value="Unassembled WGS sequence"/>
</dbReference>
<proteinExistence type="predicted"/>
<evidence type="ECO:0000256" key="1">
    <source>
        <dbReference type="SAM" id="Phobius"/>
    </source>
</evidence>
<sequence>MTYCKYCGKEVESHAFVCVHCGGKLKEEKPTTVDNPSHLAGIVSCCFPIVGVILYFLWREEKPESAKLVCHWMLAGLGIWFLFYLYGFLLTAFSVRL</sequence>
<keyword evidence="1" id="KW-0472">Membrane</keyword>
<evidence type="ECO:0008006" key="4">
    <source>
        <dbReference type="Google" id="ProtNLM"/>
    </source>
</evidence>
<dbReference type="RefSeq" id="WP_091351302.1">
    <property type="nucleotide sequence ID" value="NZ_FOIF01000051.1"/>
</dbReference>
<keyword evidence="1" id="KW-1133">Transmembrane helix</keyword>
<evidence type="ECO:0000313" key="2">
    <source>
        <dbReference type="EMBL" id="SET11887.1"/>
    </source>
</evidence>
<evidence type="ECO:0000313" key="3">
    <source>
        <dbReference type="Proteomes" id="UP000243819"/>
    </source>
</evidence>
<feature type="transmembrane region" description="Helical" evidence="1">
    <location>
        <begin position="39"/>
        <end position="58"/>
    </location>
</feature>
<dbReference type="OrthoDB" id="90521at2"/>
<gene>
    <name evidence="2" type="ORF">SAMN03080614_105113</name>
</gene>
<dbReference type="EMBL" id="FOIF01000051">
    <property type="protein sequence ID" value="SET11887.1"/>
    <property type="molecule type" value="Genomic_DNA"/>
</dbReference>
<dbReference type="AlphaFoldDB" id="A0A1I0BXP4"/>
<reference evidence="3" key="1">
    <citation type="submission" date="2016-10" db="EMBL/GenBank/DDBJ databases">
        <authorList>
            <person name="Varghese N."/>
            <person name="Submissions S."/>
        </authorList>
    </citation>
    <scope>NUCLEOTIDE SEQUENCE [LARGE SCALE GENOMIC DNA]</scope>
    <source>
        <strain evidence="3">DSM 13577</strain>
    </source>
</reference>
<name>A0A1I0BXP4_9FIRM</name>
<organism evidence="2 3">
    <name type="scientific">Anaerobranca gottschalkii DSM 13577</name>
    <dbReference type="NCBI Taxonomy" id="1120990"/>
    <lineage>
        <taxon>Bacteria</taxon>
        <taxon>Bacillati</taxon>
        <taxon>Bacillota</taxon>
        <taxon>Clostridia</taxon>
        <taxon>Eubacteriales</taxon>
        <taxon>Proteinivoracaceae</taxon>
        <taxon>Anaerobranca</taxon>
    </lineage>
</organism>
<accession>A0A1I0BXP4</accession>
<protein>
    <recommendedName>
        <fullName evidence="4">Zinc-ribbon domain-containing protein</fullName>
    </recommendedName>
</protein>
<feature type="transmembrane region" description="Helical" evidence="1">
    <location>
        <begin position="70"/>
        <end position="95"/>
    </location>
</feature>
<keyword evidence="1" id="KW-0812">Transmembrane</keyword>
<keyword evidence="3" id="KW-1185">Reference proteome</keyword>